<accession>A0A150WIB6</accession>
<dbReference type="AlphaFoldDB" id="A0A150WIB6"/>
<evidence type="ECO:0008006" key="3">
    <source>
        <dbReference type="Google" id="ProtNLM"/>
    </source>
</evidence>
<comment type="caution">
    <text evidence="1">The sequence shown here is derived from an EMBL/GenBank/DDBJ whole genome shotgun (WGS) entry which is preliminary data.</text>
</comment>
<organism evidence="1 2">
    <name type="scientific">Bdellovibrio bacteriovorus</name>
    <dbReference type="NCBI Taxonomy" id="959"/>
    <lineage>
        <taxon>Bacteria</taxon>
        <taxon>Pseudomonadati</taxon>
        <taxon>Bdellovibrionota</taxon>
        <taxon>Bdellovibrionia</taxon>
        <taxon>Bdellovibrionales</taxon>
        <taxon>Pseudobdellovibrionaceae</taxon>
        <taxon>Bdellovibrio</taxon>
    </lineage>
</organism>
<protein>
    <recommendedName>
        <fullName evidence="3">Lipoprotein</fullName>
    </recommendedName>
</protein>
<dbReference type="RefSeq" id="WP_063243781.1">
    <property type="nucleotide sequence ID" value="NZ_LUKF01000014.1"/>
</dbReference>
<evidence type="ECO:0000313" key="1">
    <source>
        <dbReference type="EMBL" id="KYG63432.1"/>
    </source>
</evidence>
<name>A0A150WIB6_BDEBC</name>
<sequence length="241" mass="26795">MMKYVVLTCASALLFACTTTSKPETRLQKLNDVGVVALFDDTLPVKYVGTNKKTNKEMSANISTWSLNQSVAAEIQNSLKDKNKKVFELNVDPVVIKTGKETGAQLKDIYLGNRYQALQEYLGTEAEKQGAKYLFVIHPATHESYTNYRAGFGFFCQSTTNVKGDLQGYTLLRAQLWNVKTKELEATVNITPEDLAFKTGKTCAEALKLGPEKVATLYKEQMMDLAKKSADLVLIRTGLQN</sequence>
<dbReference type="OrthoDB" id="5291175at2"/>
<dbReference type="Proteomes" id="UP000075391">
    <property type="component" value="Unassembled WGS sequence"/>
</dbReference>
<dbReference type="EMBL" id="LUKF01000014">
    <property type="protein sequence ID" value="KYG63432.1"/>
    <property type="molecule type" value="Genomic_DNA"/>
</dbReference>
<reference evidence="1 2" key="1">
    <citation type="submission" date="2016-03" db="EMBL/GenBank/DDBJ databases">
        <authorList>
            <person name="Ploux O."/>
        </authorList>
    </citation>
    <scope>NUCLEOTIDE SEQUENCE [LARGE SCALE GENOMIC DNA]</scope>
    <source>
        <strain evidence="1 2">BER2</strain>
    </source>
</reference>
<gene>
    <name evidence="1" type="ORF">AZI85_05220</name>
</gene>
<proteinExistence type="predicted"/>
<dbReference type="PROSITE" id="PS51257">
    <property type="entry name" value="PROKAR_LIPOPROTEIN"/>
    <property type="match status" value="1"/>
</dbReference>
<evidence type="ECO:0000313" key="2">
    <source>
        <dbReference type="Proteomes" id="UP000075391"/>
    </source>
</evidence>